<dbReference type="InterPro" id="IPR011545">
    <property type="entry name" value="DEAD/DEAH_box_helicase_dom"/>
</dbReference>
<dbReference type="CDD" id="cd04488">
    <property type="entry name" value="RecG_wedge_OBF"/>
    <property type="match status" value="1"/>
</dbReference>
<dbReference type="AlphaFoldDB" id="A0A497E4E7"/>
<dbReference type="EC" id="5.6.2.4" evidence="13 15"/>
<dbReference type="CDD" id="cd18811">
    <property type="entry name" value="SF2_C_RecG"/>
    <property type="match status" value="1"/>
</dbReference>
<dbReference type="InterPro" id="IPR004609">
    <property type="entry name" value="ATP-dep_DNA_helicase_RecG"/>
</dbReference>
<evidence type="ECO:0000259" key="16">
    <source>
        <dbReference type="PROSITE" id="PS51192"/>
    </source>
</evidence>
<evidence type="ECO:0000256" key="5">
    <source>
        <dbReference type="ARBA" id="ARBA00022801"/>
    </source>
</evidence>
<dbReference type="EMBL" id="QMPZ01000031">
    <property type="protein sequence ID" value="RLE09743.1"/>
    <property type="molecule type" value="Genomic_DNA"/>
</dbReference>
<evidence type="ECO:0000256" key="10">
    <source>
        <dbReference type="ARBA" id="ARBA00023204"/>
    </source>
</evidence>
<evidence type="ECO:0000313" key="18">
    <source>
        <dbReference type="EMBL" id="RLE09743.1"/>
    </source>
</evidence>
<keyword evidence="4 15" id="KW-0227">DNA damage</keyword>
<dbReference type="CDD" id="cd17992">
    <property type="entry name" value="DEXHc_RecG"/>
    <property type="match status" value="1"/>
</dbReference>
<keyword evidence="9 15" id="KW-0233">DNA recombination</keyword>
<keyword evidence="8" id="KW-0238">DNA-binding</keyword>
<dbReference type="NCBIfam" id="TIGR00643">
    <property type="entry name" value="recG"/>
    <property type="match status" value="1"/>
</dbReference>
<evidence type="ECO:0000256" key="11">
    <source>
        <dbReference type="ARBA" id="ARBA00023235"/>
    </source>
</evidence>
<evidence type="ECO:0000256" key="12">
    <source>
        <dbReference type="ARBA" id="ARBA00034617"/>
    </source>
</evidence>
<dbReference type="Pfam" id="PF17191">
    <property type="entry name" value="RecG_wedge"/>
    <property type="match status" value="1"/>
</dbReference>
<dbReference type="InterPro" id="IPR045562">
    <property type="entry name" value="RecG_dom3_C"/>
</dbReference>
<keyword evidence="5 15" id="KW-0378">Hydrolase</keyword>
<protein>
    <recommendedName>
        <fullName evidence="2 15">ATP-dependent DNA helicase RecG</fullName>
        <ecNumber evidence="13 15">5.6.2.4</ecNumber>
    </recommendedName>
</protein>
<accession>A0A497E4E7</accession>
<evidence type="ECO:0000256" key="9">
    <source>
        <dbReference type="ARBA" id="ARBA00023172"/>
    </source>
</evidence>
<dbReference type="GO" id="GO:0043138">
    <property type="term" value="F:3'-5' DNA helicase activity"/>
    <property type="evidence" value="ECO:0007669"/>
    <property type="project" value="UniProtKB-EC"/>
</dbReference>
<comment type="function">
    <text evidence="15">Plays a critical role in recombination and DNA repair. Helps process Holliday junction intermediates to mature products by catalyzing branch migration. Has replication fork regression activity, unwinds stalled or blocked replication forks to make a HJ that can be resolved. Has a DNA unwinding activity characteristic of a DNA helicase with 3'-5' polarity.</text>
</comment>
<comment type="similarity">
    <text evidence="1 15">Belongs to the helicase family. RecG subfamily.</text>
</comment>
<evidence type="ECO:0000256" key="4">
    <source>
        <dbReference type="ARBA" id="ARBA00022763"/>
    </source>
</evidence>
<dbReference type="Pfam" id="PF19833">
    <property type="entry name" value="RecG_dom3_C"/>
    <property type="match status" value="1"/>
</dbReference>
<dbReference type="GO" id="GO:0003677">
    <property type="term" value="F:DNA binding"/>
    <property type="evidence" value="ECO:0007669"/>
    <property type="project" value="UniProtKB-KW"/>
</dbReference>
<evidence type="ECO:0000256" key="8">
    <source>
        <dbReference type="ARBA" id="ARBA00023125"/>
    </source>
</evidence>
<dbReference type="InterPro" id="IPR012340">
    <property type="entry name" value="NA-bd_OB-fold"/>
</dbReference>
<dbReference type="PANTHER" id="PTHR47964:SF1">
    <property type="entry name" value="ATP-DEPENDENT DNA HELICASE HOMOLOG RECG, CHLOROPLASTIC"/>
    <property type="match status" value="1"/>
</dbReference>
<comment type="catalytic activity">
    <reaction evidence="12 15">
        <text>Couples ATP hydrolysis with the unwinding of duplex DNA by translocating in the 3'-5' direction.</text>
        <dbReference type="EC" id="5.6.2.4"/>
    </reaction>
</comment>
<evidence type="ECO:0000256" key="3">
    <source>
        <dbReference type="ARBA" id="ARBA00022741"/>
    </source>
</evidence>
<name>A0A497E4E7_UNCAE</name>
<dbReference type="GO" id="GO:0006281">
    <property type="term" value="P:DNA repair"/>
    <property type="evidence" value="ECO:0007669"/>
    <property type="project" value="UniProtKB-UniRule"/>
</dbReference>
<keyword evidence="6 15" id="KW-0347">Helicase</keyword>
<feature type="domain" description="Helicase C-terminal" evidence="17">
    <location>
        <begin position="465"/>
        <end position="623"/>
    </location>
</feature>
<evidence type="ECO:0000256" key="15">
    <source>
        <dbReference type="RuleBase" id="RU363016"/>
    </source>
</evidence>
<dbReference type="InterPro" id="IPR047112">
    <property type="entry name" value="RecG/Mfd"/>
</dbReference>
<dbReference type="Pfam" id="PF00270">
    <property type="entry name" value="DEAD"/>
    <property type="match status" value="1"/>
</dbReference>
<comment type="catalytic activity">
    <reaction evidence="14 15">
        <text>ATP + H2O = ADP + phosphate + H(+)</text>
        <dbReference type="Rhea" id="RHEA:13065"/>
        <dbReference type="ChEBI" id="CHEBI:15377"/>
        <dbReference type="ChEBI" id="CHEBI:15378"/>
        <dbReference type="ChEBI" id="CHEBI:30616"/>
        <dbReference type="ChEBI" id="CHEBI:43474"/>
        <dbReference type="ChEBI" id="CHEBI:456216"/>
        <dbReference type="EC" id="5.6.2.4"/>
    </reaction>
</comment>
<dbReference type="Pfam" id="PF00271">
    <property type="entry name" value="Helicase_C"/>
    <property type="match status" value="1"/>
</dbReference>
<dbReference type="InterPro" id="IPR033454">
    <property type="entry name" value="RecG_wedge"/>
</dbReference>
<dbReference type="Proteomes" id="UP000279422">
    <property type="component" value="Unassembled WGS sequence"/>
</dbReference>
<evidence type="ECO:0000256" key="13">
    <source>
        <dbReference type="ARBA" id="ARBA00034808"/>
    </source>
</evidence>
<dbReference type="PROSITE" id="PS51194">
    <property type="entry name" value="HELICASE_CTER"/>
    <property type="match status" value="1"/>
</dbReference>
<organism evidence="18 19">
    <name type="scientific">Aerophobetes bacterium</name>
    <dbReference type="NCBI Taxonomy" id="2030807"/>
    <lineage>
        <taxon>Bacteria</taxon>
        <taxon>Candidatus Aerophobota</taxon>
    </lineage>
</organism>
<dbReference type="PANTHER" id="PTHR47964">
    <property type="entry name" value="ATP-DEPENDENT DNA HELICASE HOMOLOG RECG, CHLOROPLASTIC"/>
    <property type="match status" value="1"/>
</dbReference>
<dbReference type="SMART" id="SM00490">
    <property type="entry name" value="HELICc"/>
    <property type="match status" value="1"/>
</dbReference>
<keyword evidence="7 15" id="KW-0067">ATP-binding</keyword>
<dbReference type="GO" id="GO:0005524">
    <property type="term" value="F:ATP binding"/>
    <property type="evidence" value="ECO:0007669"/>
    <property type="project" value="UniProtKB-KW"/>
</dbReference>
<evidence type="ECO:0000256" key="6">
    <source>
        <dbReference type="ARBA" id="ARBA00022806"/>
    </source>
</evidence>
<dbReference type="Gene3D" id="3.40.50.300">
    <property type="entry name" value="P-loop containing nucleotide triphosphate hydrolases"/>
    <property type="match status" value="2"/>
</dbReference>
<evidence type="ECO:0000259" key="17">
    <source>
        <dbReference type="PROSITE" id="PS51194"/>
    </source>
</evidence>
<dbReference type="SUPFAM" id="SSF52540">
    <property type="entry name" value="P-loop containing nucleoside triphosphate hydrolases"/>
    <property type="match status" value="2"/>
</dbReference>
<dbReference type="SMART" id="SM00487">
    <property type="entry name" value="DEXDc"/>
    <property type="match status" value="1"/>
</dbReference>
<evidence type="ECO:0000313" key="19">
    <source>
        <dbReference type="Proteomes" id="UP000279422"/>
    </source>
</evidence>
<sequence length="694" mass="80375">MPFLNKMPDLFSPVRYAKGVGERKAVLLNRLGIRTIYDLLWYLPTYYEDRSHIVPISRTSPGKRQVIQGKIHLITQLKTQRNLSIIKAAVKDDTGVIYAIWYNQDYLTKILKRGERIVLSGKIDWSFGERQIKVDDFELLSGKEEDSLHLKRIVPFYPLTEGLSQRNLRRIIKNNLEDKSSYLVDVLPEKLKRRYCLISFKEALNNIHFPENFDKQRKARKRLVFEELFLLQCALALRRRRYKEEEGISFKVGDGLIKKFISSLPFSLTSSQRRVIKEILEDMSLPRPMNRLLQGDVGSGKTIIATIGLLTAVVNGYQAALMAPTEILAQQHWLNLKYLLKPLNIQPTLLVSDLPQREKRTIVEGIREGKISLVIGTHALIQEEVEFRNLGMAVIDEQHRFGVMQRLSLRNKGRSPDVLVMTATPIPRTLALTSYGDLDLSVIDEMPPGRKPVITRWMNEKRRNLVYQFVRERLKEGRQAYFVYPLIEESESMDLKPAMDMARKLQSESFPEYRVQLLHGRMRREEKEEIMQRFRAGKINILASTTVIEVGVDVPNANVMVIENAERFGLAQLHQLRGRVGRGKEQAYCFLLTGEKISQEAVQRMKVMCKTNDGFRIAEEDLRLRGPGEFFGTRQWGMLNLRIADLVRDSKMLFLARKEAFQLVKDDPSLRSHPELRENIKRRFDTRLELAKVG</sequence>
<dbReference type="NCBIfam" id="NF008165">
    <property type="entry name" value="PRK10917.1-3"/>
    <property type="match status" value="1"/>
</dbReference>
<dbReference type="InterPro" id="IPR014001">
    <property type="entry name" value="Helicase_ATP-bd"/>
</dbReference>
<evidence type="ECO:0000256" key="2">
    <source>
        <dbReference type="ARBA" id="ARBA00017846"/>
    </source>
</evidence>
<keyword evidence="11" id="KW-0413">Isomerase</keyword>
<dbReference type="SUPFAM" id="SSF50249">
    <property type="entry name" value="Nucleic acid-binding proteins"/>
    <property type="match status" value="1"/>
</dbReference>
<dbReference type="GO" id="GO:0016887">
    <property type="term" value="F:ATP hydrolysis activity"/>
    <property type="evidence" value="ECO:0007669"/>
    <property type="project" value="RHEA"/>
</dbReference>
<comment type="caution">
    <text evidence="18">The sequence shown here is derived from an EMBL/GenBank/DDBJ whole genome shotgun (WGS) entry which is preliminary data.</text>
</comment>
<dbReference type="GO" id="GO:0006310">
    <property type="term" value="P:DNA recombination"/>
    <property type="evidence" value="ECO:0007669"/>
    <property type="project" value="UniProtKB-UniRule"/>
</dbReference>
<dbReference type="NCBIfam" id="NF008168">
    <property type="entry name" value="PRK10917.2-2"/>
    <property type="match status" value="1"/>
</dbReference>
<proteinExistence type="inferred from homology"/>
<feature type="domain" description="Helicase ATP-binding" evidence="16">
    <location>
        <begin position="282"/>
        <end position="443"/>
    </location>
</feature>
<reference evidence="18 19" key="1">
    <citation type="submission" date="2018-06" db="EMBL/GenBank/DDBJ databases">
        <title>Extensive metabolic versatility and redundancy in microbially diverse, dynamic hydrothermal sediments.</title>
        <authorList>
            <person name="Dombrowski N."/>
            <person name="Teske A."/>
            <person name="Baker B.J."/>
        </authorList>
    </citation>
    <scope>NUCLEOTIDE SEQUENCE [LARGE SCALE GENOMIC DNA]</scope>
    <source>
        <strain evidence="18">B47_G16</strain>
    </source>
</reference>
<keyword evidence="3 15" id="KW-0547">Nucleotide-binding</keyword>
<evidence type="ECO:0000256" key="7">
    <source>
        <dbReference type="ARBA" id="ARBA00022840"/>
    </source>
</evidence>
<keyword evidence="10 15" id="KW-0234">DNA repair</keyword>
<evidence type="ECO:0000256" key="1">
    <source>
        <dbReference type="ARBA" id="ARBA00007504"/>
    </source>
</evidence>
<dbReference type="Gene3D" id="2.40.50.140">
    <property type="entry name" value="Nucleic acid-binding proteins"/>
    <property type="match status" value="1"/>
</dbReference>
<dbReference type="InterPro" id="IPR001650">
    <property type="entry name" value="Helicase_C-like"/>
</dbReference>
<dbReference type="InterPro" id="IPR027417">
    <property type="entry name" value="P-loop_NTPase"/>
</dbReference>
<gene>
    <name evidence="18" type="ORF">DRJ00_03400</name>
</gene>
<dbReference type="PROSITE" id="PS51192">
    <property type="entry name" value="HELICASE_ATP_BIND_1"/>
    <property type="match status" value="1"/>
</dbReference>
<evidence type="ECO:0000256" key="14">
    <source>
        <dbReference type="ARBA" id="ARBA00048988"/>
    </source>
</evidence>